<feature type="region of interest" description="Disordered" evidence="1">
    <location>
        <begin position="102"/>
        <end position="180"/>
    </location>
</feature>
<keyword evidence="3" id="KW-1185">Reference proteome</keyword>
<evidence type="ECO:0000313" key="2">
    <source>
        <dbReference type="EMBL" id="PBK98511.1"/>
    </source>
</evidence>
<feature type="compositionally biased region" description="Basic residues" evidence="1">
    <location>
        <begin position="134"/>
        <end position="143"/>
    </location>
</feature>
<dbReference type="EMBL" id="KZ293648">
    <property type="protein sequence ID" value="PBK98511.1"/>
    <property type="molecule type" value="Genomic_DNA"/>
</dbReference>
<protein>
    <submittedName>
        <fullName evidence="2">Uncharacterized protein</fullName>
    </submittedName>
</protein>
<gene>
    <name evidence="2" type="ORF">ARMGADRAFT_1026501</name>
</gene>
<evidence type="ECO:0000256" key="1">
    <source>
        <dbReference type="SAM" id="MobiDB-lite"/>
    </source>
</evidence>
<dbReference type="AlphaFoldDB" id="A0A2H3DTG1"/>
<name>A0A2H3DTG1_ARMGA</name>
<organism evidence="2 3">
    <name type="scientific">Armillaria gallica</name>
    <name type="common">Bulbous honey fungus</name>
    <name type="synonym">Armillaria bulbosa</name>
    <dbReference type="NCBI Taxonomy" id="47427"/>
    <lineage>
        <taxon>Eukaryota</taxon>
        <taxon>Fungi</taxon>
        <taxon>Dikarya</taxon>
        <taxon>Basidiomycota</taxon>
        <taxon>Agaricomycotina</taxon>
        <taxon>Agaricomycetes</taxon>
        <taxon>Agaricomycetidae</taxon>
        <taxon>Agaricales</taxon>
        <taxon>Marasmiineae</taxon>
        <taxon>Physalacriaceae</taxon>
        <taxon>Armillaria</taxon>
    </lineage>
</organism>
<accession>A0A2H3DTG1</accession>
<dbReference type="InParanoid" id="A0A2H3DTG1"/>
<evidence type="ECO:0000313" key="3">
    <source>
        <dbReference type="Proteomes" id="UP000217790"/>
    </source>
</evidence>
<proteinExistence type="predicted"/>
<dbReference type="STRING" id="47427.A0A2H3DTG1"/>
<reference evidence="3" key="1">
    <citation type="journal article" date="2017" name="Nat. Ecol. Evol.">
        <title>Genome expansion and lineage-specific genetic innovations in the forest pathogenic fungi Armillaria.</title>
        <authorList>
            <person name="Sipos G."/>
            <person name="Prasanna A.N."/>
            <person name="Walter M.C."/>
            <person name="O'Connor E."/>
            <person name="Balint B."/>
            <person name="Krizsan K."/>
            <person name="Kiss B."/>
            <person name="Hess J."/>
            <person name="Varga T."/>
            <person name="Slot J."/>
            <person name="Riley R."/>
            <person name="Boka B."/>
            <person name="Rigling D."/>
            <person name="Barry K."/>
            <person name="Lee J."/>
            <person name="Mihaltcheva S."/>
            <person name="LaButti K."/>
            <person name="Lipzen A."/>
            <person name="Waldron R."/>
            <person name="Moloney N.M."/>
            <person name="Sperisen C."/>
            <person name="Kredics L."/>
            <person name="Vagvoelgyi C."/>
            <person name="Patrignani A."/>
            <person name="Fitzpatrick D."/>
            <person name="Nagy I."/>
            <person name="Doyle S."/>
            <person name="Anderson J.B."/>
            <person name="Grigoriev I.V."/>
            <person name="Gueldener U."/>
            <person name="Muensterkoetter M."/>
            <person name="Nagy L.G."/>
        </authorList>
    </citation>
    <scope>NUCLEOTIDE SEQUENCE [LARGE SCALE GENOMIC DNA]</scope>
    <source>
        <strain evidence="3">Ar21-2</strain>
    </source>
</reference>
<dbReference type="Proteomes" id="UP000217790">
    <property type="component" value="Unassembled WGS sequence"/>
</dbReference>
<dbReference type="OrthoDB" id="3266461at2759"/>
<sequence length="584" mass="65409">MCIQQRPQDAGLPLSAGASFPQVTTHQENSKVIDLAIGLQHIIQFPESIEKIILRCTTSTDDPDALNVDLELQGFISEDTVAPSEASESEDMEDIMTPDHYNYEAISPIPNPPNHPAKANPSPTEKRGAALTRGAKRRERKKRQSGEYSSGYHKRSAANKARDGARRSRKRNAKVERNSVETIQVEESGWDAADLPASSTGWQGHRFSEWVGSFIKSRHQRPTRILDSCGRLVIYRSMAFPWLVDSMDDFIQEMKTFVADCTPFKDSDASQNVRGGHWFCIAGHDRQNKAAPAATQWQQLNAAAVAKAFAKGTLLYRTSEMVSRLTASEFPGIGERFLRCIAYMMDVYEITPLFGLYWNFCLNFWRENIPRVFCDPHVDKNNLACGGNSILERNAGWSSGRGVSLLSYLQEWFYYIEVVTTPDGEVPNAKNSHPLYNQWDEGEERGSCVWFNQATMFQSSELGIATMKKAREDGREVDIDFSEMVRSNKFLTFSRNGWIVGQSDFIYLTEHEACAKDGEMFEGQIVFWRKERATVEKGRGGGNGVNEASGWGWQGAFTFGGGAEITCGGTGWIATVSRVRVWSG</sequence>